<dbReference type="InterPro" id="IPR050728">
    <property type="entry name" value="Zinc_Metalloprotease_M4"/>
</dbReference>
<dbReference type="Pfam" id="PF04151">
    <property type="entry name" value="PPC"/>
    <property type="match status" value="1"/>
</dbReference>
<reference evidence="9" key="2">
    <citation type="submission" date="1996-12" db="EMBL/GenBank/DDBJ databases">
        <authorList>
            <person name="Hofemeister J.W."/>
        </authorList>
    </citation>
    <scope>NUCLEOTIDE SEQUENCE</scope>
    <source>
        <strain evidence="9">94-2A</strain>
    </source>
</reference>
<evidence type="ECO:0000256" key="5">
    <source>
        <dbReference type="ARBA" id="ARBA00023049"/>
    </source>
</evidence>
<keyword evidence="3 9" id="KW-0378">Hydrolase</keyword>
<proteinExistence type="predicted"/>
<reference evidence="9" key="1">
    <citation type="thesis" date="1995" institute="Molecular genetics" country="Institut fuer pflanzengenetik und kulturpflanzenforschung">
        <authorList>
            <person name="Hofemeister J.W."/>
        </authorList>
    </citation>
    <scope>NUCLEOTIDE SEQUENCE</scope>
    <source>
        <strain evidence="9">94-2A</strain>
    </source>
</reference>
<evidence type="ECO:0000256" key="3">
    <source>
        <dbReference type="ARBA" id="ARBA00022801"/>
    </source>
</evidence>
<keyword evidence="5" id="KW-0482">Metalloprotease</keyword>
<dbReference type="InterPro" id="IPR027268">
    <property type="entry name" value="Peptidase_M4/M1_CTD_sf"/>
</dbReference>
<feature type="domain" description="Peptidase M4 C-terminal" evidence="7">
    <location>
        <begin position="105"/>
        <end position="236"/>
    </location>
</feature>
<dbReference type="InterPro" id="IPR001570">
    <property type="entry name" value="Peptidase_M4_C_domain"/>
</dbReference>
<dbReference type="GO" id="GO:0006508">
    <property type="term" value="P:proteolysis"/>
    <property type="evidence" value="ECO:0007669"/>
    <property type="project" value="UniProtKB-KW"/>
</dbReference>
<dbReference type="Pfam" id="PF02868">
    <property type="entry name" value="Peptidase_M4_C"/>
    <property type="match status" value="1"/>
</dbReference>
<feature type="domain" description="Peptidase C-terminal archaeal/bacterial" evidence="8">
    <location>
        <begin position="288"/>
        <end position="352"/>
    </location>
</feature>
<evidence type="ECO:0000256" key="1">
    <source>
        <dbReference type="ARBA" id="ARBA00022670"/>
    </source>
</evidence>
<evidence type="ECO:0000259" key="7">
    <source>
        <dbReference type="Pfam" id="PF02868"/>
    </source>
</evidence>
<sequence length="504" mass="56653">MCGLTAHCGRHYYAGKTYDFYYNKLGRNSFDNRGATLNPPFITAEITITPSGTEHKWSMGMETAVSSPRCLVRWTWWPMRSSPAVTERTAGSGLRKSTWCIECSSFSDVLGNLVENKNDPKWLLGEDVTTPGIAGDALRSMSNPNEYGQPGHMNEYQNLPNTREGDWGGVHINSGIPNKAFYNFVTHTWHHQRQRRQDLVTVRVTQYLTSYSQFIDARNATIQAATDLFGANSLEANCRSQCLGQRRRRLQRKQRRQRRCLRTKRQHVRGQSHDLRSTYNGLISSPTDVDWFKFTPSKSTYLSLSLTNLPADYDLYLYNSSGTLLARSEYAGTSSESIAGTIQGGATYYVKVVASESIAGTIQGGATYYVKVVGYNGAMSTTKPYALKALIKQHLGIIFHLTWVCLANQVETGLIIRHALNDKDLPSPNRGESKSFFAQKKRERLVGNAQLLPNHPCSSSLRFKVRRTVHLIPVKKISQAPQNSSLLLCVRRPVPRQRSDWPSG</sequence>
<keyword evidence="1" id="KW-0645">Protease</keyword>
<dbReference type="SUPFAM" id="SSF89260">
    <property type="entry name" value="Collagen-binding domain"/>
    <property type="match status" value="1"/>
</dbReference>
<dbReference type="Gene3D" id="1.10.390.10">
    <property type="entry name" value="Neutral Protease Domain 2"/>
    <property type="match status" value="1"/>
</dbReference>
<dbReference type="AlphaFoldDB" id="P96143"/>
<evidence type="ECO:0000313" key="9">
    <source>
        <dbReference type="EMBL" id="CAB05671.1"/>
    </source>
</evidence>
<accession>P96143</accession>
<dbReference type="PANTHER" id="PTHR33794">
    <property type="entry name" value="BACILLOLYSIN"/>
    <property type="match status" value="1"/>
</dbReference>
<dbReference type="GO" id="GO:0004222">
    <property type="term" value="F:metalloendopeptidase activity"/>
    <property type="evidence" value="ECO:0007669"/>
    <property type="project" value="InterPro"/>
</dbReference>
<organism evidence="9">
    <name type="scientific">Thermoactinomyces vulgaris</name>
    <dbReference type="NCBI Taxonomy" id="2026"/>
    <lineage>
        <taxon>Bacteria</taxon>
        <taxon>Bacillati</taxon>
        <taxon>Bacillota</taxon>
        <taxon>Bacilli</taxon>
        <taxon>Bacillales</taxon>
        <taxon>Thermoactinomycetaceae</taxon>
        <taxon>Thermoactinomyces</taxon>
    </lineage>
</organism>
<dbReference type="MEROPS" id="M04.021"/>
<feature type="domain" description="Peptidase M4" evidence="6">
    <location>
        <begin position="11"/>
        <end position="37"/>
    </location>
</feature>
<keyword evidence="4" id="KW-0862">Zinc</keyword>
<name>P96143_THEVU</name>
<dbReference type="Gene3D" id="3.10.170.10">
    <property type="match status" value="1"/>
</dbReference>
<dbReference type="Gene3D" id="2.60.120.380">
    <property type="match status" value="1"/>
</dbReference>
<evidence type="ECO:0000256" key="4">
    <source>
        <dbReference type="ARBA" id="ARBA00022833"/>
    </source>
</evidence>
<evidence type="ECO:0000256" key="2">
    <source>
        <dbReference type="ARBA" id="ARBA00022723"/>
    </source>
</evidence>
<protein>
    <submittedName>
        <fullName evidence="9">Peptide Hydrolase</fullName>
    </submittedName>
</protein>
<dbReference type="EMBL" id="Z83214">
    <property type="protein sequence ID" value="CAB05671.1"/>
    <property type="molecule type" value="Genomic_DNA"/>
</dbReference>
<dbReference type="PANTHER" id="PTHR33794:SF1">
    <property type="entry name" value="BACILLOLYSIN"/>
    <property type="match status" value="1"/>
</dbReference>
<dbReference type="Pfam" id="PF01447">
    <property type="entry name" value="Peptidase_M4"/>
    <property type="match status" value="1"/>
</dbReference>
<dbReference type="SUPFAM" id="SSF55486">
    <property type="entry name" value="Metalloproteases ('zincins'), catalytic domain"/>
    <property type="match status" value="1"/>
</dbReference>
<dbReference type="InterPro" id="IPR013856">
    <property type="entry name" value="Peptidase_M4_domain"/>
</dbReference>
<dbReference type="InterPro" id="IPR007280">
    <property type="entry name" value="Peptidase_C_arc/bac"/>
</dbReference>
<keyword evidence="2" id="KW-0479">Metal-binding</keyword>
<evidence type="ECO:0000259" key="8">
    <source>
        <dbReference type="Pfam" id="PF04151"/>
    </source>
</evidence>
<dbReference type="GO" id="GO:0046872">
    <property type="term" value="F:metal ion binding"/>
    <property type="evidence" value="ECO:0007669"/>
    <property type="project" value="UniProtKB-KW"/>
</dbReference>
<evidence type="ECO:0000259" key="6">
    <source>
        <dbReference type="Pfam" id="PF01447"/>
    </source>
</evidence>
<gene>
    <name evidence="9" type="primary">tlpE1</name>
</gene>